<evidence type="ECO:0000313" key="8">
    <source>
        <dbReference type="Proteomes" id="UP000620156"/>
    </source>
</evidence>
<sequence length="135" mass="15270">MVAATIRTVFAQPTADAVRTQLDTVADLLGRQFPKVRDMLLEAKEDLTAFADFPHQHWKKIQSTNPLERLNREITRRTDVVQVFPNPPAVLRLATAVLAELHDEWIAFPRRYLSDESMDALCPDDTTVLPATSDD</sequence>
<dbReference type="GO" id="GO:0004803">
    <property type="term" value="F:transposase activity"/>
    <property type="evidence" value="ECO:0007669"/>
    <property type="project" value="UniProtKB-UniRule"/>
</dbReference>
<keyword evidence="4 6" id="KW-0238">DNA-binding</keyword>
<evidence type="ECO:0000256" key="1">
    <source>
        <dbReference type="ARBA" id="ARBA00002190"/>
    </source>
</evidence>
<comment type="caution">
    <text evidence="7">The sequence shown here is derived from an EMBL/GenBank/DDBJ whole genome shotgun (WGS) entry which is preliminary data.</text>
</comment>
<reference evidence="7" key="1">
    <citation type="journal article" date="2014" name="Int. J. Syst. Evol. Microbiol.">
        <title>Complete genome sequence of Corynebacterium casei LMG S-19264T (=DSM 44701T), isolated from a smear-ripened cheese.</title>
        <authorList>
            <consortium name="US DOE Joint Genome Institute (JGI-PGF)"/>
            <person name="Walter F."/>
            <person name="Albersmeier A."/>
            <person name="Kalinowski J."/>
            <person name="Ruckert C."/>
        </authorList>
    </citation>
    <scope>NUCLEOTIDE SEQUENCE</scope>
    <source>
        <strain evidence="7">JCM 3131</strain>
    </source>
</reference>
<proteinExistence type="inferred from homology"/>
<keyword evidence="5 6" id="KW-0233">DNA recombination</keyword>
<reference evidence="7" key="2">
    <citation type="submission" date="2020-09" db="EMBL/GenBank/DDBJ databases">
        <authorList>
            <person name="Sun Q."/>
            <person name="Ohkuma M."/>
        </authorList>
    </citation>
    <scope>NUCLEOTIDE SEQUENCE</scope>
    <source>
        <strain evidence="7">JCM 3131</strain>
    </source>
</reference>
<dbReference type="Proteomes" id="UP000620156">
    <property type="component" value="Unassembled WGS sequence"/>
</dbReference>
<comment type="similarity">
    <text evidence="2 6">Belongs to the transposase mutator family.</text>
</comment>
<gene>
    <name evidence="7" type="ORF">GCM10010145_49070</name>
</gene>
<comment type="function">
    <text evidence="1 6">Required for the transposition of the insertion element.</text>
</comment>
<evidence type="ECO:0000256" key="2">
    <source>
        <dbReference type="ARBA" id="ARBA00010961"/>
    </source>
</evidence>
<evidence type="ECO:0000256" key="4">
    <source>
        <dbReference type="ARBA" id="ARBA00023125"/>
    </source>
</evidence>
<dbReference type="InterPro" id="IPR001207">
    <property type="entry name" value="Transposase_mutator"/>
</dbReference>
<evidence type="ECO:0000256" key="6">
    <source>
        <dbReference type="RuleBase" id="RU365089"/>
    </source>
</evidence>
<evidence type="ECO:0000313" key="7">
    <source>
        <dbReference type="EMBL" id="GGQ73477.1"/>
    </source>
</evidence>
<evidence type="ECO:0000256" key="5">
    <source>
        <dbReference type="ARBA" id="ARBA00023172"/>
    </source>
</evidence>
<dbReference type="PANTHER" id="PTHR33217">
    <property type="entry name" value="TRANSPOSASE FOR INSERTION SEQUENCE ELEMENT IS1081"/>
    <property type="match status" value="1"/>
</dbReference>
<dbReference type="EMBL" id="BMQK01000012">
    <property type="protein sequence ID" value="GGQ73477.1"/>
    <property type="molecule type" value="Genomic_DNA"/>
</dbReference>
<dbReference type="GO" id="GO:0003677">
    <property type="term" value="F:DNA binding"/>
    <property type="evidence" value="ECO:0007669"/>
    <property type="project" value="UniProtKB-UniRule"/>
</dbReference>
<keyword evidence="6" id="KW-0814">Transposable element</keyword>
<accession>A0A918BLZ7</accession>
<keyword evidence="3 6" id="KW-0815">Transposition</keyword>
<dbReference type="AlphaFoldDB" id="A0A918BLZ7"/>
<evidence type="ECO:0000256" key="3">
    <source>
        <dbReference type="ARBA" id="ARBA00022578"/>
    </source>
</evidence>
<organism evidence="7 8">
    <name type="scientific">Streptomyces ruber</name>
    <dbReference type="NCBI Taxonomy" id="83378"/>
    <lineage>
        <taxon>Bacteria</taxon>
        <taxon>Bacillati</taxon>
        <taxon>Actinomycetota</taxon>
        <taxon>Actinomycetes</taxon>
        <taxon>Kitasatosporales</taxon>
        <taxon>Streptomycetaceae</taxon>
        <taxon>Streptomyces</taxon>
    </lineage>
</organism>
<keyword evidence="8" id="KW-1185">Reference proteome</keyword>
<dbReference type="GO" id="GO:0006313">
    <property type="term" value="P:DNA transposition"/>
    <property type="evidence" value="ECO:0007669"/>
    <property type="project" value="UniProtKB-UniRule"/>
</dbReference>
<name>A0A918BLZ7_9ACTN</name>
<protein>
    <recommendedName>
        <fullName evidence="6">Mutator family transposase</fullName>
    </recommendedName>
</protein>
<dbReference type="PANTHER" id="PTHR33217:SF7">
    <property type="entry name" value="TRANSPOSASE FOR INSERTION SEQUENCE ELEMENT IS1081"/>
    <property type="match status" value="1"/>
</dbReference>
<dbReference type="Pfam" id="PF00872">
    <property type="entry name" value="Transposase_mut"/>
    <property type="match status" value="1"/>
</dbReference>